<dbReference type="InterPro" id="IPR034330">
    <property type="entry name" value="GST_Zeta_C"/>
</dbReference>
<dbReference type="Gene3D" id="1.20.1050.10">
    <property type="match status" value="1"/>
</dbReference>
<evidence type="ECO:0000313" key="5">
    <source>
        <dbReference type="Proteomes" id="UP000035170"/>
    </source>
</evidence>
<evidence type="ECO:0000259" key="2">
    <source>
        <dbReference type="PROSITE" id="PS50404"/>
    </source>
</evidence>
<keyword evidence="5" id="KW-1185">Reference proteome</keyword>
<protein>
    <submittedName>
        <fullName evidence="4">Maleylpyruvate isomerase</fullName>
        <ecNumber evidence="4">5.2.1.4</ecNumber>
    </submittedName>
</protein>
<feature type="domain" description="GST N-terminal" evidence="2">
    <location>
        <begin position="16"/>
        <end position="97"/>
    </location>
</feature>
<dbReference type="EMBL" id="JZWI01000011">
    <property type="protein sequence ID" value="KLN56507.1"/>
    <property type="molecule type" value="Genomic_DNA"/>
</dbReference>
<reference evidence="4 5" key="1">
    <citation type="submission" date="2015-03" db="EMBL/GenBank/DDBJ databases">
        <title>Genome sequence of Variovorax paradoxus TBEA6.</title>
        <authorList>
            <person name="Poehlein A."/>
            <person name="Schuldes J."/>
            <person name="Wuebbeler J.H."/>
            <person name="Hiessl S."/>
            <person name="Steinbuechel A."/>
            <person name="Daniel R."/>
        </authorList>
    </citation>
    <scope>NUCLEOTIDE SEQUENCE [LARGE SCALE GENOMIC DNA]</scope>
    <source>
        <strain evidence="4 5">TBEA6</strain>
    </source>
</reference>
<proteinExistence type="inferred from homology"/>
<dbReference type="GO" id="GO:0004364">
    <property type="term" value="F:glutathione transferase activity"/>
    <property type="evidence" value="ECO:0007669"/>
    <property type="project" value="TreeGrafter"/>
</dbReference>
<name>A0A0H2M6X5_VARPD</name>
<comment type="similarity">
    <text evidence="1">Belongs to the GST superfamily. Zeta family.</text>
</comment>
<dbReference type="InterPro" id="IPR036282">
    <property type="entry name" value="Glutathione-S-Trfase_C_sf"/>
</dbReference>
<dbReference type="CDD" id="cd03191">
    <property type="entry name" value="GST_C_Zeta"/>
    <property type="match status" value="1"/>
</dbReference>
<dbReference type="EC" id="5.2.1.4" evidence="4"/>
<dbReference type="PROSITE" id="PS50405">
    <property type="entry name" value="GST_CTER"/>
    <property type="match status" value="1"/>
</dbReference>
<keyword evidence="4" id="KW-0670">Pyruvate</keyword>
<dbReference type="PANTHER" id="PTHR42673:SF4">
    <property type="entry name" value="MALEYLACETOACETATE ISOMERASE"/>
    <property type="match status" value="1"/>
</dbReference>
<evidence type="ECO:0000313" key="4">
    <source>
        <dbReference type="EMBL" id="KLN56507.1"/>
    </source>
</evidence>
<dbReference type="GO" id="GO:0050077">
    <property type="term" value="F:maleylpyruvate isomerase activity"/>
    <property type="evidence" value="ECO:0007669"/>
    <property type="project" value="UniProtKB-EC"/>
</dbReference>
<evidence type="ECO:0000259" key="3">
    <source>
        <dbReference type="PROSITE" id="PS50405"/>
    </source>
</evidence>
<dbReference type="GO" id="GO:0006559">
    <property type="term" value="P:L-phenylalanine catabolic process"/>
    <property type="evidence" value="ECO:0007669"/>
    <property type="project" value="TreeGrafter"/>
</dbReference>
<keyword evidence="4" id="KW-0413">Isomerase</keyword>
<organism evidence="4 5">
    <name type="scientific">Variovorax paradoxus</name>
    <dbReference type="NCBI Taxonomy" id="34073"/>
    <lineage>
        <taxon>Bacteria</taxon>
        <taxon>Pseudomonadati</taxon>
        <taxon>Pseudomonadota</taxon>
        <taxon>Betaproteobacteria</taxon>
        <taxon>Burkholderiales</taxon>
        <taxon>Comamonadaceae</taxon>
        <taxon>Variovorax</taxon>
    </lineage>
</organism>
<dbReference type="CDD" id="cd03042">
    <property type="entry name" value="GST_N_Zeta"/>
    <property type="match status" value="1"/>
</dbReference>
<evidence type="ECO:0000256" key="1">
    <source>
        <dbReference type="ARBA" id="ARBA00010007"/>
    </source>
</evidence>
<dbReference type="InterPro" id="IPR036249">
    <property type="entry name" value="Thioredoxin-like_sf"/>
</dbReference>
<dbReference type="AlphaFoldDB" id="A0A0H2M6X5"/>
<dbReference type="PROSITE" id="PS50404">
    <property type="entry name" value="GST_NTER"/>
    <property type="match status" value="1"/>
</dbReference>
<dbReference type="SFLD" id="SFLDS00019">
    <property type="entry name" value="Glutathione_Transferase_(cytos"/>
    <property type="match status" value="1"/>
</dbReference>
<dbReference type="NCBIfam" id="TIGR01262">
    <property type="entry name" value="maiA"/>
    <property type="match status" value="1"/>
</dbReference>
<dbReference type="GO" id="GO:0005737">
    <property type="term" value="C:cytoplasm"/>
    <property type="evidence" value="ECO:0007669"/>
    <property type="project" value="InterPro"/>
</dbReference>
<dbReference type="GO" id="GO:0006749">
    <property type="term" value="P:glutathione metabolic process"/>
    <property type="evidence" value="ECO:0007669"/>
    <property type="project" value="TreeGrafter"/>
</dbReference>
<dbReference type="Proteomes" id="UP000035170">
    <property type="component" value="Unassembled WGS sequence"/>
</dbReference>
<gene>
    <name evidence="4" type="primary">nagL</name>
    <name evidence="4" type="ORF">VPARA_24490</name>
</gene>
<comment type="caution">
    <text evidence="4">The sequence shown here is derived from an EMBL/GenBank/DDBJ whole genome shotgun (WGS) entry which is preliminary data.</text>
</comment>
<dbReference type="GO" id="GO:0016034">
    <property type="term" value="F:maleylacetoacetate isomerase activity"/>
    <property type="evidence" value="ECO:0007669"/>
    <property type="project" value="TreeGrafter"/>
</dbReference>
<dbReference type="InterPro" id="IPR004045">
    <property type="entry name" value="Glutathione_S-Trfase_N"/>
</dbReference>
<sequence>MCQRQARVAGERYAWGMMKLYNYFRSSASFRVRIALNLKGLEFEYIPVHIARGEHRTGPYSAISADMLVPLLEDEGERLSQSMAIIEYLDETCPEPALLPHDPVGRAHVRALAQSIACEIHPLNNLRVLKYLVKELKLDDEAKNAWYRHWVRDGMLAFERQLAQHPGGRFCYGDTPTMADCCLVPQIFNGRRFDCDFSGLPRTMAAFEACMELDAFQRAQPSQAPDAEA</sequence>
<dbReference type="SUPFAM" id="SSF52833">
    <property type="entry name" value="Thioredoxin-like"/>
    <property type="match status" value="1"/>
</dbReference>
<dbReference type="InterPro" id="IPR010987">
    <property type="entry name" value="Glutathione-S-Trfase_C-like"/>
</dbReference>
<dbReference type="PATRIC" id="fig|34073.19.peg.2514"/>
<dbReference type="PANTHER" id="PTHR42673">
    <property type="entry name" value="MALEYLACETOACETATE ISOMERASE"/>
    <property type="match status" value="1"/>
</dbReference>
<dbReference type="InterPro" id="IPR040079">
    <property type="entry name" value="Glutathione_S-Trfase"/>
</dbReference>
<dbReference type="Gene3D" id="3.40.30.10">
    <property type="entry name" value="Glutaredoxin"/>
    <property type="match status" value="1"/>
</dbReference>
<dbReference type="SUPFAM" id="SSF47616">
    <property type="entry name" value="GST C-terminal domain-like"/>
    <property type="match status" value="1"/>
</dbReference>
<dbReference type="InterPro" id="IPR005955">
    <property type="entry name" value="GST_Zeta"/>
</dbReference>
<accession>A0A0H2M6X5</accession>
<dbReference type="InterPro" id="IPR034333">
    <property type="entry name" value="GST_Zeta_N"/>
</dbReference>
<dbReference type="SFLD" id="SFLDG00358">
    <property type="entry name" value="Main_(cytGST)"/>
    <property type="match status" value="1"/>
</dbReference>
<feature type="domain" description="GST C-terminal" evidence="3">
    <location>
        <begin position="102"/>
        <end position="229"/>
    </location>
</feature>
<dbReference type="Pfam" id="PF02798">
    <property type="entry name" value="GST_N"/>
    <property type="match status" value="1"/>
</dbReference>